<dbReference type="AlphaFoldDB" id="A0A371PAM2"/>
<dbReference type="RefSeq" id="WP_119703071.1">
    <property type="nucleotide sequence ID" value="NZ_JBHSOI010000001.1"/>
</dbReference>
<dbReference type="GO" id="GO:0030246">
    <property type="term" value="F:carbohydrate binding"/>
    <property type="evidence" value="ECO:0007669"/>
    <property type="project" value="UniProtKB-ARBA"/>
</dbReference>
<dbReference type="Pfam" id="PF13407">
    <property type="entry name" value="Peripla_BP_4"/>
    <property type="match status" value="1"/>
</dbReference>
<sequence length="356" mass="37024">MRGTQGRRWSAVVAGLALLVPLSACGSSDSGDGGGAGGSGSKDVGSKTIGWVDGTLAGSYQQRLYEAGKDAASHVGWKVKTVDTQGDPAKAASGVSSLVTSGVDAIIMSAVTPSTARAGLLQAKAKKIPVLMVGSSVDSSLNSDLDLTYIGEDEEALTKPLADLMLQNLKPGDQVGMLTTTALASAVERTDALTTALEDAGIEVVPPLETGFDFSAGQKNAATLLSQNPRMTAIVPIFDLWTAATLSALKSAKRDEVKVYSYYADAISTPLMRDNPDVVLGLADGDMISSPYVAIDKLLAFFADGKKITESDDDYEYVAVTKDSLPPGEQNGPVSQAEAAKPFFEKWAAEYDIAAS</sequence>
<evidence type="ECO:0000256" key="3">
    <source>
        <dbReference type="ARBA" id="ARBA00022729"/>
    </source>
</evidence>
<dbReference type="CDD" id="cd01536">
    <property type="entry name" value="PBP1_ABC_sugar_binding-like"/>
    <property type="match status" value="1"/>
</dbReference>
<dbReference type="InterPro" id="IPR028082">
    <property type="entry name" value="Peripla_BP_I"/>
</dbReference>
<dbReference type="SUPFAM" id="SSF53822">
    <property type="entry name" value="Periplasmic binding protein-like I"/>
    <property type="match status" value="1"/>
</dbReference>
<dbReference type="EMBL" id="QUBR01000001">
    <property type="protein sequence ID" value="REK72957.1"/>
    <property type="molecule type" value="Genomic_DNA"/>
</dbReference>
<feature type="domain" description="Periplasmic binding protein" evidence="5">
    <location>
        <begin position="57"/>
        <end position="272"/>
    </location>
</feature>
<comment type="caution">
    <text evidence="6">The sequence shown here is derived from an EMBL/GenBank/DDBJ whole genome shotgun (WGS) entry which is preliminary data.</text>
</comment>
<evidence type="ECO:0000256" key="4">
    <source>
        <dbReference type="SAM" id="SignalP"/>
    </source>
</evidence>
<dbReference type="OrthoDB" id="3789223at2"/>
<proteinExistence type="inferred from homology"/>
<evidence type="ECO:0000313" key="6">
    <source>
        <dbReference type="EMBL" id="REK72957.1"/>
    </source>
</evidence>
<comment type="similarity">
    <text evidence="2">Belongs to the bacterial solute-binding protein 2 family.</text>
</comment>
<feature type="chain" id="PRO_5017084227" evidence="4">
    <location>
        <begin position="27"/>
        <end position="356"/>
    </location>
</feature>
<name>A0A371PAM2_9ACTN</name>
<comment type="subcellular location">
    <subcellularLocation>
        <location evidence="1">Cell envelope</location>
    </subcellularLocation>
</comment>
<keyword evidence="7" id="KW-1185">Reference proteome</keyword>
<feature type="signal peptide" evidence="4">
    <location>
        <begin position="1"/>
        <end position="26"/>
    </location>
</feature>
<evidence type="ECO:0000256" key="2">
    <source>
        <dbReference type="ARBA" id="ARBA00007639"/>
    </source>
</evidence>
<dbReference type="PANTHER" id="PTHR46847:SF1">
    <property type="entry name" value="D-ALLOSE-BINDING PERIPLASMIC PROTEIN-RELATED"/>
    <property type="match status" value="1"/>
</dbReference>
<dbReference type="Proteomes" id="UP000265581">
    <property type="component" value="Unassembled WGS sequence"/>
</dbReference>
<keyword evidence="3 4" id="KW-0732">Signal</keyword>
<accession>A0A371PAM2</accession>
<evidence type="ECO:0000313" key="7">
    <source>
        <dbReference type="Proteomes" id="UP000265581"/>
    </source>
</evidence>
<protein>
    <submittedName>
        <fullName evidence="6">Sugar ABC transporter substrate-binding protein</fullName>
    </submittedName>
</protein>
<evidence type="ECO:0000256" key="1">
    <source>
        <dbReference type="ARBA" id="ARBA00004196"/>
    </source>
</evidence>
<dbReference type="GO" id="GO:0030313">
    <property type="term" value="C:cell envelope"/>
    <property type="evidence" value="ECO:0007669"/>
    <property type="project" value="UniProtKB-SubCell"/>
</dbReference>
<dbReference type="InterPro" id="IPR025997">
    <property type="entry name" value="SBP_2_dom"/>
</dbReference>
<reference evidence="6 7" key="1">
    <citation type="submission" date="2018-08" db="EMBL/GenBank/DDBJ databases">
        <title>Aeromicrobium sp. M2KJ-4, whole genome shotgun sequence.</title>
        <authorList>
            <person name="Tuo L."/>
        </authorList>
    </citation>
    <scope>NUCLEOTIDE SEQUENCE [LARGE SCALE GENOMIC DNA]</scope>
    <source>
        <strain evidence="6 7">M2KJ-4</strain>
    </source>
</reference>
<organism evidence="6 7">
    <name type="scientific">Aeromicrobium endophyticum</name>
    <dbReference type="NCBI Taxonomy" id="2292704"/>
    <lineage>
        <taxon>Bacteria</taxon>
        <taxon>Bacillati</taxon>
        <taxon>Actinomycetota</taxon>
        <taxon>Actinomycetes</taxon>
        <taxon>Propionibacteriales</taxon>
        <taxon>Nocardioidaceae</taxon>
        <taxon>Aeromicrobium</taxon>
    </lineage>
</organism>
<gene>
    <name evidence="6" type="ORF">DX116_05020</name>
</gene>
<evidence type="ECO:0000259" key="5">
    <source>
        <dbReference type="Pfam" id="PF13407"/>
    </source>
</evidence>
<dbReference type="Gene3D" id="3.40.50.2300">
    <property type="match status" value="2"/>
</dbReference>
<dbReference type="PANTHER" id="PTHR46847">
    <property type="entry name" value="D-ALLOSE-BINDING PERIPLASMIC PROTEIN-RELATED"/>
    <property type="match status" value="1"/>
</dbReference>